<feature type="region of interest" description="Disordered" evidence="16">
    <location>
        <begin position="1095"/>
        <end position="1116"/>
    </location>
</feature>
<dbReference type="Pfam" id="PF04675">
    <property type="entry name" value="DNA_ligase_A_N"/>
    <property type="match status" value="1"/>
</dbReference>
<keyword evidence="9" id="KW-0067">ATP-binding</keyword>
<dbReference type="EMBL" id="GG663748">
    <property type="protein sequence ID" value="EEH52394.1"/>
    <property type="molecule type" value="Genomic_DNA"/>
</dbReference>
<evidence type="ECO:0000256" key="8">
    <source>
        <dbReference type="ARBA" id="ARBA00022763"/>
    </source>
</evidence>
<keyword evidence="13" id="KW-0539">Nucleus</keyword>
<dbReference type="GO" id="GO:0006303">
    <property type="term" value="P:double-strand break repair via nonhomologous end joining"/>
    <property type="evidence" value="ECO:0007669"/>
    <property type="project" value="TreeGrafter"/>
</dbReference>
<dbReference type="RefSeq" id="XP_003063258.1">
    <property type="nucleotide sequence ID" value="XM_003063212.1"/>
</dbReference>
<dbReference type="GO" id="GO:0046872">
    <property type="term" value="F:metal ion binding"/>
    <property type="evidence" value="ECO:0007669"/>
    <property type="project" value="UniProtKB-KW"/>
</dbReference>
<dbReference type="GO" id="GO:0005524">
    <property type="term" value="F:ATP binding"/>
    <property type="evidence" value="ECO:0007669"/>
    <property type="project" value="UniProtKB-KW"/>
</dbReference>
<dbReference type="InterPro" id="IPR012310">
    <property type="entry name" value="DNA_ligase_ATP-dep_cent"/>
</dbReference>
<evidence type="ECO:0000256" key="13">
    <source>
        <dbReference type="ARBA" id="ARBA00023242"/>
    </source>
</evidence>
<feature type="region of interest" description="Disordered" evidence="16">
    <location>
        <begin position="383"/>
        <end position="428"/>
    </location>
</feature>
<feature type="compositionally biased region" description="Basic and acidic residues" evidence="16">
    <location>
        <begin position="1055"/>
        <end position="1072"/>
    </location>
</feature>
<feature type="region of interest" description="Disordered" evidence="16">
    <location>
        <begin position="1055"/>
        <end position="1079"/>
    </location>
</feature>
<dbReference type="KEGG" id="mpp:MICPUCDRAFT_53128"/>
<feature type="compositionally biased region" description="Acidic residues" evidence="16">
    <location>
        <begin position="394"/>
        <end position="414"/>
    </location>
</feature>
<feature type="region of interest" description="Disordered" evidence="16">
    <location>
        <begin position="764"/>
        <end position="791"/>
    </location>
</feature>
<feature type="compositionally biased region" description="Basic and acidic residues" evidence="16">
    <location>
        <begin position="1101"/>
        <end position="1116"/>
    </location>
</feature>
<feature type="domain" description="ATP-dependent DNA ligase family profile" evidence="17">
    <location>
        <begin position="433"/>
        <end position="624"/>
    </location>
</feature>
<dbReference type="InterPro" id="IPR012340">
    <property type="entry name" value="NA-bd_OB-fold"/>
</dbReference>
<dbReference type="AlphaFoldDB" id="C1N621"/>
<dbReference type="InterPro" id="IPR029710">
    <property type="entry name" value="LIG4"/>
</dbReference>
<dbReference type="SUPFAM" id="SSF50249">
    <property type="entry name" value="Nucleic acid-binding proteins"/>
    <property type="match status" value="1"/>
</dbReference>
<feature type="region of interest" description="Disordered" evidence="16">
    <location>
        <begin position="474"/>
        <end position="523"/>
    </location>
</feature>
<dbReference type="Gene3D" id="3.30.1490.70">
    <property type="match status" value="1"/>
</dbReference>
<dbReference type="GO" id="GO:0006297">
    <property type="term" value="P:nucleotide-excision repair, DNA gap filling"/>
    <property type="evidence" value="ECO:0007669"/>
    <property type="project" value="TreeGrafter"/>
</dbReference>
<evidence type="ECO:0000259" key="17">
    <source>
        <dbReference type="PROSITE" id="PS50160"/>
    </source>
</evidence>
<feature type="compositionally biased region" description="Basic and acidic residues" evidence="16">
    <location>
        <begin position="480"/>
        <end position="493"/>
    </location>
</feature>
<dbReference type="InterPro" id="IPR012308">
    <property type="entry name" value="DNA_ligase_ATP-dep_N"/>
</dbReference>
<feature type="region of interest" description="Disordered" evidence="16">
    <location>
        <begin position="1"/>
        <end position="23"/>
    </location>
</feature>
<dbReference type="Gene3D" id="3.40.50.10190">
    <property type="entry name" value="BRCT domain"/>
    <property type="match status" value="1"/>
</dbReference>
<dbReference type="PROSITE" id="PS00697">
    <property type="entry name" value="DNA_LIGASE_A1"/>
    <property type="match status" value="1"/>
</dbReference>
<feature type="region of interest" description="Disordered" evidence="16">
    <location>
        <begin position="1148"/>
        <end position="1175"/>
    </location>
</feature>
<dbReference type="PROSITE" id="PS50172">
    <property type="entry name" value="BRCT"/>
    <property type="match status" value="1"/>
</dbReference>
<dbReference type="SUPFAM" id="SSF52113">
    <property type="entry name" value="BRCT domain"/>
    <property type="match status" value="1"/>
</dbReference>
<dbReference type="InterPro" id="IPR036599">
    <property type="entry name" value="DNA_ligase_N_sf"/>
</dbReference>
<dbReference type="SUPFAM" id="SSF56091">
    <property type="entry name" value="DNA ligase/mRNA capping enzyme, catalytic domain"/>
    <property type="match status" value="1"/>
</dbReference>
<dbReference type="GO" id="GO:0006310">
    <property type="term" value="P:DNA recombination"/>
    <property type="evidence" value="ECO:0007669"/>
    <property type="project" value="UniProtKB-KW"/>
</dbReference>
<proteinExistence type="inferred from homology"/>
<evidence type="ECO:0000256" key="12">
    <source>
        <dbReference type="ARBA" id="ARBA00023204"/>
    </source>
</evidence>
<dbReference type="Pfam" id="PF04679">
    <property type="entry name" value="DNA_ligase_A_C"/>
    <property type="match status" value="1"/>
</dbReference>
<dbReference type="OMA" id="EGIMIKH"/>
<evidence type="ECO:0000313" key="19">
    <source>
        <dbReference type="EMBL" id="EEH52394.1"/>
    </source>
</evidence>
<keyword evidence="12" id="KW-0234">DNA repair</keyword>
<evidence type="ECO:0000256" key="1">
    <source>
        <dbReference type="ARBA" id="ARBA00001946"/>
    </source>
</evidence>
<dbReference type="Proteomes" id="UP000001876">
    <property type="component" value="Unassembled WGS sequence"/>
</dbReference>
<evidence type="ECO:0000256" key="3">
    <source>
        <dbReference type="ARBA" id="ARBA00007572"/>
    </source>
</evidence>
<keyword evidence="6" id="KW-0677">Repeat</keyword>
<protein>
    <recommendedName>
        <fullName evidence="15">DNA ligase IV</fullName>
    </recommendedName>
    <alternativeName>
        <fullName evidence="14">Polydeoxyribonucleotide synthase [ATP] 4</fullName>
    </alternativeName>
</protein>
<keyword evidence="8" id="KW-0227">DNA damage</keyword>
<feature type="compositionally biased region" description="Acidic residues" evidence="16">
    <location>
        <begin position="991"/>
        <end position="1003"/>
    </location>
</feature>
<evidence type="ECO:0000256" key="15">
    <source>
        <dbReference type="ARBA" id="ARBA00031942"/>
    </source>
</evidence>
<dbReference type="InterPro" id="IPR016059">
    <property type="entry name" value="DNA_ligase_ATP-dep_CS"/>
</dbReference>
<comment type="similarity">
    <text evidence="3">Belongs to the ATP-dependent DNA ligase family.</text>
</comment>
<dbReference type="STRING" id="564608.C1N621"/>
<feature type="region of interest" description="Disordered" evidence="16">
    <location>
        <begin position="989"/>
        <end position="1013"/>
    </location>
</feature>
<evidence type="ECO:0000256" key="5">
    <source>
        <dbReference type="ARBA" id="ARBA00022723"/>
    </source>
</evidence>
<dbReference type="PROSITE" id="PS50160">
    <property type="entry name" value="DNA_LIGASE_A3"/>
    <property type="match status" value="1"/>
</dbReference>
<name>C1N621_MICPC</name>
<sequence>MATPRDQPLASTSDAVGALTPSPPRNMRDVAFEDLCALLDAIRNVNRSGRKGAKRKREILDGFHAEMGMRRDAPREGAFDMYRLVLPQMDKERAAYGLKEAALARCLGLALGLKRGVSPDFIALEAWRKQGTGVFALTAFQVCHKHMPDNIPASGRRATVGEVNDALDKLAGKKATDEKVPILRALLEGLGAVQMRWLVAIILKDLKLGCGESFLLRHYHPDAEDLYNVCCDLRRVVTTLNVRDKPFERQDLSPGSLVNAMNSSRVNATEKAFKKMQKRKATFVIETKFDGERIQVHRTGEREFKYLTRNNIDFHPRGYSVLDRLFRARLKKTTCVLDGELVIWNKREKRYLEFGYLKGFINAIGRSCPAEAIIEKQSMYNSRVRDADGGGGDGDGDGSDGDGDGSESDDDDDDRAGGDRGETLKTANDPGQYRLADLELVYVAFDVLYDDDHSVIHRPLSERHDVLRGMFKPLGAGHDAGAHARARERARGEETDDDDDAPVADQSDGTVRLGPRGGASKGRVQIHVPAKDPTEPVNPDCVVASMLGEIETYFWRAVDRGDEGLIIKDLGSKWEPGARGDSWLKIKPDYLPTEDLDVVIIGGFYGTGRQRGGKIAEYLLGIVETPTREGARPTRVMSFSKVGTGMSVDVMQRLREKLGPHMLPAGKGYNPPTMYDVTGAAAETPDVWIDRPENSVVLTVKADIRLVRTMTFRADVSLRFPRVTGVRWDKPWHDALSNEQLAVMQDEGGIGVAVGRAGRFGNRTAAEGGDGAGYAKQPSSKRHKAAPARDRRLPAHLAVADTSAVTREGNILRSLDVRILAGGDQYSAGAFKAELAALVKSQGGKTSEARSIHWSPYDPVRVVNAASHPGLTHVVASPAARGTIAFEAVKRAGGVDVLTPQWLRDCVARGEIFEPTPKHRLVTCAATVERSAGAMDRFGDDHYVDVDADDAAALVHGDRMTSAMNQRRGDDDDDDFDFEAEEVAMQLAAMSDEDDDDGGDDDGGGGGAETGNPARAFRTFERCVFLVVTAPRGVDVSRLPFIDAALDVARVKRVDVHRDESEDDGAHGETTRRAAPAPTTTAAAIIALTAADGAGAAGEDADARRDEEMEAERSTRADAARLARSLRLRGARVASGCRVGVTHVVAFEPGGGGGGGGGGGDRSDDATGDGETRWGGAMVVSPAWARARMAEGARVVP</sequence>
<evidence type="ECO:0000256" key="9">
    <source>
        <dbReference type="ARBA" id="ARBA00022840"/>
    </source>
</evidence>
<dbReference type="Pfam" id="PF01068">
    <property type="entry name" value="DNA_ligase_A_M"/>
    <property type="match status" value="2"/>
</dbReference>
<evidence type="ECO:0000313" key="20">
    <source>
        <dbReference type="Proteomes" id="UP000001876"/>
    </source>
</evidence>
<keyword evidence="7" id="KW-0547">Nucleotide-binding</keyword>
<feature type="domain" description="BRCT" evidence="18">
    <location>
        <begin position="807"/>
        <end position="920"/>
    </location>
</feature>
<evidence type="ECO:0000256" key="16">
    <source>
        <dbReference type="SAM" id="MobiDB-lite"/>
    </source>
</evidence>
<evidence type="ECO:0000256" key="11">
    <source>
        <dbReference type="ARBA" id="ARBA00023172"/>
    </source>
</evidence>
<keyword evidence="10" id="KW-0460">Magnesium</keyword>
<accession>C1N621</accession>
<dbReference type="GO" id="GO:0003677">
    <property type="term" value="F:DNA binding"/>
    <property type="evidence" value="ECO:0007669"/>
    <property type="project" value="InterPro"/>
</dbReference>
<dbReference type="CDD" id="cd07968">
    <property type="entry name" value="OBF_DNA_ligase_IV"/>
    <property type="match status" value="1"/>
</dbReference>
<feature type="compositionally biased region" description="Gly residues" evidence="16">
    <location>
        <begin position="1149"/>
        <end position="1160"/>
    </location>
</feature>
<dbReference type="PANTHER" id="PTHR45997">
    <property type="entry name" value="DNA LIGASE 4"/>
    <property type="match status" value="1"/>
</dbReference>
<dbReference type="InterPro" id="IPR044125">
    <property type="entry name" value="Adenylation_DNA_ligase_IV"/>
</dbReference>
<keyword evidence="11" id="KW-0233">DNA recombination</keyword>
<keyword evidence="4" id="KW-0436">Ligase</keyword>
<gene>
    <name evidence="19" type="ORF">MICPUCDRAFT_53128</name>
</gene>
<evidence type="ECO:0000256" key="2">
    <source>
        <dbReference type="ARBA" id="ARBA00004123"/>
    </source>
</evidence>
<evidence type="ECO:0000256" key="4">
    <source>
        <dbReference type="ARBA" id="ARBA00022598"/>
    </source>
</evidence>
<evidence type="ECO:0000256" key="10">
    <source>
        <dbReference type="ARBA" id="ARBA00022842"/>
    </source>
</evidence>
<dbReference type="GO" id="GO:0032807">
    <property type="term" value="C:DNA ligase IV complex"/>
    <property type="evidence" value="ECO:0007669"/>
    <property type="project" value="TreeGrafter"/>
</dbReference>
<keyword evidence="20" id="KW-1185">Reference proteome</keyword>
<dbReference type="Gene3D" id="3.30.470.30">
    <property type="entry name" value="DNA ligase/mRNA capping enzyme"/>
    <property type="match status" value="2"/>
</dbReference>
<dbReference type="Gene3D" id="2.40.50.140">
    <property type="entry name" value="Nucleic acid-binding proteins"/>
    <property type="match status" value="1"/>
</dbReference>
<dbReference type="PROSITE" id="PS00333">
    <property type="entry name" value="DNA_LIGASE_A2"/>
    <property type="match status" value="1"/>
</dbReference>
<dbReference type="InterPro" id="IPR001357">
    <property type="entry name" value="BRCT_dom"/>
</dbReference>
<reference evidence="19 20" key="1">
    <citation type="journal article" date="2009" name="Science">
        <title>Green evolution and dynamic adaptations revealed by genomes of the marine picoeukaryotes Micromonas.</title>
        <authorList>
            <person name="Worden A.Z."/>
            <person name="Lee J.H."/>
            <person name="Mock T."/>
            <person name="Rouze P."/>
            <person name="Simmons M.P."/>
            <person name="Aerts A.L."/>
            <person name="Allen A.E."/>
            <person name="Cuvelier M.L."/>
            <person name="Derelle E."/>
            <person name="Everett M.V."/>
            <person name="Foulon E."/>
            <person name="Grimwood J."/>
            <person name="Gundlach H."/>
            <person name="Henrissat B."/>
            <person name="Napoli C."/>
            <person name="McDonald S.M."/>
            <person name="Parker M.S."/>
            <person name="Rombauts S."/>
            <person name="Salamov A."/>
            <person name="Von Dassow P."/>
            <person name="Badger J.H."/>
            <person name="Coutinho P.M."/>
            <person name="Demir E."/>
            <person name="Dubchak I."/>
            <person name="Gentemann C."/>
            <person name="Eikrem W."/>
            <person name="Gready J.E."/>
            <person name="John U."/>
            <person name="Lanier W."/>
            <person name="Lindquist E.A."/>
            <person name="Lucas S."/>
            <person name="Mayer K.F."/>
            <person name="Moreau H."/>
            <person name="Not F."/>
            <person name="Otillar R."/>
            <person name="Panaud O."/>
            <person name="Pangilinan J."/>
            <person name="Paulsen I."/>
            <person name="Piegu B."/>
            <person name="Poliakov A."/>
            <person name="Robbens S."/>
            <person name="Schmutz J."/>
            <person name="Toulza E."/>
            <person name="Wyss T."/>
            <person name="Zelensky A."/>
            <person name="Zhou K."/>
            <person name="Armbrust E.V."/>
            <person name="Bhattacharya D."/>
            <person name="Goodenough U.W."/>
            <person name="Van de Peer Y."/>
            <person name="Grigoriev I.V."/>
        </authorList>
    </citation>
    <scope>NUCLEOTIDE SEQUENCE [LARGE SCALE GENOMIC DNA]</scope>
    <source>
        <strain evidence="19 20">CCMP1545</strain>
    </source>
</reference>
<keyword evidence="5" id="KW-0479">Metal-binding</keyword>
<evidence type="ECO:0000256" key="7">
    <source>
        <dbReference type="ARBA" id="ARBA00022741"/>
    </source>
</evidence>
<dbReference type="Gene3D" id="1.10.3260.10">
    <property type="entry name" value="DNA ligase, ATP-dependent, N-terminal domain"/>
    <property type="match status" value="1"/>
</dbReference>
<dbReference type="CDD" id="cd07903">
    <property type="entry name" value="Adenylation_DNA_ligase_IV"/>
    <property type="match status" value="1"/>
</dbReference>
<dbReference type="InterPro" id="IPR036420">
    <property type="entry name" value="BRCT_dom_sf"/>
</dbReference>
<dbReference type="eggNOG" id="KOG0966">
    <property type="taxonomic scope" value="Eukaryota"/>
</dbReference>
<dbReference type="InterPro" id="IPR012309">
    <property type="entry name" value="DNA_ligase_ATP-dep_C"/>
</dbReference>
<organism evidence="20">
    <name type="scientific">Micromonas pusilla (strain CCMP1545)</name>
    <name type="common">Picoplanktonic green alga</name>
    <dbReference type="NCBI Taxonomy" id="564608"/>
    <lineage>
        <taxon>Eukaryota</taxon>
        <taxon>Viridiplantae</taxon>
        <taxon>Chlorophyta</taxon>
        <taxon>Mamiellophyceae</taxon>
        <taxon>Mamiellales</taxon>
        <taxon>Mamiellaceae</taxon>
        <taxon>Micromonas</taxon>
    </lineage>
</organism>
<dbReference type="PANTHER" id="PTHR45997:SF1">
    <property type="entry name" value="DNA LIGASE 4"/>
    <property type="match status" value="1"/>
</dbReference>
<dbReference type="GeneID" id="9688698"/>
<evidence type="ECO:0000256" key="14">
    <source>
        <dbReference type="ARBA" id="ARBA00030676"/>
    </source>
</evidence>
<dbReference type="OrthoDB" id="151490at2759"/>
<evidence type="ECO:0000256" key="6">
    <source>
        <dbReference type="ARBA" id="ARBA00022737"/>
    </source>
</evidence>
<evidence type="ECO:0000259" key="18">
    <source>
        <dbReference type="PROSITE" id="PS50172"/>
    </source>
</evidence>
<dbReference type="GO" id="GO:0003910">
    <property type="term" value="F:DNA ligase (ATP) activity"/>
    <property type="evidence" value="ECO:0007669"/>
    <property type="project" value="InterPro"/>
</dbReference>
<comment type="subcellular location">
    <subcellularLocation>
        <location evidence="2">Nucleus</location>
    </subcellularLocation>
</comment>
<dbReference type="SUPFAM" id="SSF117018">
    <property type="entry name" value="ATP-dependent DNA ligase DNA-binding domain"/>
    <property type="match status" value="1"/>
</dbReference>
<comment type="cofactor">
    <cofactor evidence="1">
        <name>Mg(2+)</name>
        <dbReference type="ChEBI" id="CHEBI:18420"/>
    </cofactor>
</comment>